<comment type="caution">
    <text evidence="1">The sequence shown here is derived from an EMBL/GenBank/DDBJ whole genome shotgun (WGS) entry which is preliminary data.</text>
</comment>
<evidence type="ECO:0000313" key="1">
    <source>
        <dbReference type="EMBL" id="MBM6878679.1"/>
    </source>
</evidence>
<name>A0ABS2GB37_9FIRM</name>
<reference evidence="1 2" key="1">
    <citation type="journal article" date="2021" name="Sci. Rep.">
        <title>The distribution of antibiotic resistance genes in chicken gut microbiota commensals.</title>
        <authorList>
            <person name="Juricova H."/>
            <person name="Matiasovicova J."/>
            <person name="Kubasova T."/>
            <person name="Cejkova D."/>
            <person name="Rychlik I."/>
        </authorList>
    </citation>
    <scope>NUCLEOTIDE SEQUENCE [LARGE SCALE GENOMIC DNA]</scope>
    <source>
        <strain evidence="1 2">An431b</strain>
    </source>
</reference>
<dbReference type="RefSeq" id="WP_205134339.1">
    <property type="nucleotide sequence ID" value="NZ_JACSNT010000016.1"/>
</dbReference>
<dbReference type="EMBL" id="JACSNV010000018">
    <property type="protein sequence ID" value="MBM6878679.1"/>
    <property type="molecule type" value="Genomic_DNA"/>
</dbReference>
<keyword evidence="2" id="KW-1185">Reference proteome</keyword>
<evidence type="ECO:0008006" key="3">
    <source>
        <dbReference type="Google" id="ProtNLM"/>
    </source>
</evidence>
<protein>
    <recommendedName>
        <fullName evidence="3">DUF2007 domain-containing protein</fullName>
    </recommendedName>
</protein>
<evidence type="ECO:0000313" key="2">
    <source>
        <dbReference type="Proteomes" id="UP000729290"/>
    </source>
</evidence>
<dbReference type="Proteomes" id="UP000729290">
    <property type="component" value="Unassembled WGS sequence"/>
</dbReference>
<proteinExistence type="predicted"/>
<sequence length="77" mass="8912">MFGMTKCVTISHPQERERIIQLFTEHQIDYKVKGDNVNQMGPLGSPVNVNSVRLSYTFYVKKDQLEAALALIQRNWD</sequence>
<gene>
    <name evidence="1" type="ORF">H9X83_10990</name>
</gene>
<organism evidence="1 2">
    <name type="scientific">Anaerotignum lactatifermentans</name>
    <dbReference type="NCBI Taxonomy" id="160404"/>
    <lineage>
        <taxon>Bacteria</taxon>
        <taxon>Bacillati</taxon>
        <taxon>Bacillota</taxon>
        <taxon>Clostridia</taxon>
        <taxon>Lachnospirales</taxon>
        <taxon>Anaerotignaceae</taxon>
        <taxon>Anaerotignum</taxon>
    </lineage>
</organism>
<accession>A0ABS2GB37</accession>